<dbReference type="EMBL" id="NMUH01001625">
    <property type="protein sequence ID" value="MQL94047.1"/>
    <property type="molecule type" value="Genomic_DNA"/>
</dbReference>
<evidence type="ECO:0000313" key="1">
    <source>
        <dbReference type="EMBL" id="MQL94047.1"/>
    </source>
</evidence>
<proteinExistence type="predicted"/>
<organism evidence="1 2">
    <name type="scientific">Colocasia esculenta</name>
    <name type="common">Wild taro</name>
    <name type="synonym">Arum esculentum</name>
    <dbReference type="NCBI Taxonomy" id="4460"/>
    <lineage>
        <taxon>Eukaryota</taxon>
        <taxon>Viridiplantae</taxon>
        <taxon>Streptophyta</taxon>
        <taxon>Embryophyta</taxon>
        <taxon>Tracheophyta</taxon>
        <taxon>Spermatophyta</taxon>
        <taxon>Magnoliopsida</taxon>
        <taxon>Liliopsida</taxon>
        <taxon>Araceae</taxon>
        <taxon>Aroideae</taxon>
        <taxon>Colocasieae</taxon>
        <taxon>Colocasia</taxon>
    </lineage>
</organism>
<comment type="caution">
    <text evidence="1">The sequence shown here is derived from an EMBL/GenBank/DDBJ whole genome shotgun (WGS) entry which is preliminary data.</text>
</comment>
<accession>A0A843VHW9</accession>
<name>A0A843VHW9_COLES</name>
<gene>
    <name evidence="1" type="ORF">Taro_026697</name>
</gene>
<keyword evidence="2" id="KW-1185">Reference proteome</keyword>
<sequence>MGCVDTLSQTATKDFWEGSLVSTLLDPVSTLLDHVSTLHNVSTPWALSGPGEERPNVLINRGSMDFWCLA</sequence>
<reference evidence="1" key="1">
    <citation type="submission" date="2017-07" db="EMBL/GenBank/DDBJ databases">
        <title>Taro Niue Genome Assembly and Annotation.</title>
        <authorList>
            <person name="Atibalentja N."/>
            <person name="Keating K."/>
            <person name="Fields C.J."/>
        </authorList>
    </citation>
    <scope>NUCLEOTIDE SEQUENCE</scope>
    <source>
        <strain evidence="1">Niue_2</strain>
        <tissue evidence="1">Leaf</tissue>
    </source>
</reference>
<protein>
    <submittedName>
        <fullName evidence="1">Uncharacterized protein</fullName>
    </submittedName>
</protein>
<evidence type="ECO:0000313" key="2">
    <source>
        <dbReference type="Proteomes" id="UP000652761"/>
    </source>
</evidence>
<dbReference type="Proteomes" id="UP000652761">
    <property type="component" value="Unassembled WGS sequence"/>
</dbReference>
<dbReference type="AlphaFoldDB" id="A0A843VHW9"/>